<dbReference type="InterPro" id="IPR035472">
    <property type="entry name" value="RpiR-like_SIS"/>
</dbReference>
<dbReference type="SUPFAM" id="SSF53697">
    <property type="entry name" value="SIS domain"/>
    <property type="match status" value="1"/>
</dbReference>
<evidence type="ECO:0000313" key="6">
    <source>
        <dbReference type="EMBL" id="KAE8129151.1"/>
    </source>
</evidence>
<evidence type="ECO:0000256" key="2">
    <source>
        <dbReference type="ARBA" id="ARBA00023125"/>
    </source>
</evidence>
<dbReference type="InterPro" id="IPR036388">
    <property type="entry name" value="WH-like_DNA-bd_sf"/>
</dbReference>
<keyword evidence="1" id="KW-0805">Transcription regulation</keyword>
<dbReference type="GO" id="GO:0003677">
    <property type="term" value="F:DNA binding"/>
    <property type="evidence" value="ECO:0007669"/>
    <property type="project" value="UniProtKB-KW"/>
</dbReference>
<name>A0A5N6S6C5_9BIFI</name>
<dbReference type="Gene3D" id="1.10.10.10">
    <property type="entry name" value="Winged helix-like DNA-binding domain superfamily/Winged helix DNA-binding domain"/>
    <property type="match status" value="1"/>
</dbReference>
<dbReference type="GO" id="GO:0097367">
    <property type="term" value="F:carbohydrate derivative binding"/>
    <property type="evidence" value="ECO:0007669"/>
    <property type="project" value="InterPro"/>
</dbReference>
<dbReference type="InterPro" id="IPR009057">
    <property type="entry name" value="Homeodomain-like_sf"/>
</dbReference>
<feature type="domain" description="SIS" evidence="5">
    <location>
        <begin position="144"/>
        <end position="297"/>
    </location>
</feature>
<comment type="caution">
    <text evidence="6">The sequence shown here is derived from an EMBL/GenBank/DDBJ whole genome shotgun (WGS) entry which is preliminary data.</text>
</comment>
<evidence type="ECO:0000256" key="1">
    <source>
        <dbReference type="ARBA" id="ARBA00023015"/>
    </source>
</evidence>
<dbReference type="Gene3D" id="3.40.50.10490">
    <property type="entry name" value="Glucose-6-phosphate isomerase like protein, domain 1"/>
    <property type="match status" value="1"/>
</dbReference>
<dbReference type="PROSITE" id="PS51464">
    <property type="entry name" value="SIS"/>
    <property type="match status" value="1"/>
</dbReference>
<evidence type="ECO:0000256" key="3">
    <source>
        <dbReference type="ARBA" id="ARBA00023163"/>
    </source>
</evidence>
<dbReference type="GO" id="GO:0003700">
    <property type="term" value="F:DNA-binding transcription factor activity"/>
    <property type="evidence" value="ECO:0007669"/>
    <property type="project" value="InterPro"/>
</dbReference>
<keyword evidence="7" id="KW-1185">Reference proteome</keyword>
<dbReference type="AlphaFoldDB" id="A0A5N6S6C5"/>
<dbReference type="InterPro" id="IPR047640">
    <property type="entry name" value="RpiR-like"/>
</dbReference>
<dbReference type="InterPro" id="IPR000281">
    <property type="entry name" value="HTH_RpiR"/>
</dbReference>
<proteinExistence type="predicted"/>
<dbReference type="GO" id="GO:1901135">
    <property type="term" value="P:carbohydrate derivative metabolic process"/>
    <property type="evidence" value="ECO:0007669"/>
    <property type="project" value="InterPro"/>
</dbReference>
<dbReference type="CDD" id="cd05013">
    <property type="entry name" value="SIS_RpiR"/>
    <property type="match status" value="1"/>
</dbReference>
<dbReference type="Proteomes" id="UP000325415">
    <property type="component" value="Unassembled WGS sequence"/>
</dbReference>
<dbReference type="OrthoDB" id="370421at2"/>
<evidence type="ECO:0000259" key="5">
    <source>
        <dbReference type="PROSITE" id="PS51464"/>
    </source>
</evidence>
<dbReference type="PANTHER" id="PTHR30514:SF1">
    <property type="entry name" value="HTH-TYPE TRANSCRIPTIONAL REGULATOR HEXR-RELATED"/>
    <property type="match status" value="1"/>
</dbReference>
<sequence length="297" mass="31788">MATLNEQARRATPGTRLSNDSVIIRLQSARNALDPAERKVADFLLSNTAQVINLPIAAVAERSGVSAGTVVRTCSDLGYSGYRELRMLLARDDAIVRLRQRQAPPTSIQETDGEGMQIIARVRATVASLQSITDSLDAQALDRALELIRHARHILILASGLSIGIGNTLQSRLAREKILATFIVDPMAQDISAASLGKDDLVIAISGSGENAHTISTTRTAHSAGVNTLAITIFSNSTLAHEADVTVAACVSGMDFSSELIETSRLPLDIMVEAVMEQLRGGDDSELITMISQHLEH</sequence>
<dbReference type="Pfam" id="PF01418">
    <property type="entry name" value="HTH_6"/>
    <property type="match status" value="1"/>
</dbReference>
<dbReference type="PROSITE" id="PS51071">
    <property type="entry name" value="HTH_RPIR"/>
    <property type="match status" value="1"/>
</dbReference>
<dbReference type="Pfam" id="PF01380">
    <property type="entry name" value="SIS"/>
    <property type="match status" value="1"/>
</dbReference>
<gene>
    <name evidence="6" type="ORF">DDE84_03460</name>
</gene>
<dbReference type="RefSeq" id="WP_152580359.1">
    <property type="nucleotide sequence ID" value="NZ_JAKVIV010000003.1"/>
</dbReference>
<dbReference type="SUPFAM" id="SSF46689">
    <property type="entry name" value="Homeodomain-like"/>
    <property type="match status" value="1"/>
</dbReference>
<dbReference type="PANTHER" id="PTHR30514">
    <property type="entry name" value="GLUCOKINASE"/>
    <property type="match status" value="1"/>
</dbReference>
<feature type="domain" description="HTH rpiR-type" evidence="4">
    <location>
        <begin position="20"/>
        <end position="96"/>
    </location>
</feature>
<organism evidence="6 7">
    <name type="scientific">Bifidobacterium tibiigranuli</name>
    <dbReference type="NCBI Taxonomy" id="2172043"/>
    <lineage>
        <taxon>Bacteria</taxon>
        <taxon>Bacillati</taxon>
        <taxon>Actinomycetota</taxon>
        <taxon>Actinomycetes</taxon>
        <taxon>Bifidobacteriales</taxon>
        <taxon>Bifidobacteriaceae</taxon>
        <taxon>Bifidobacterium</taxon>
    </lineage>
</organism>
<protein>
    <submittedName>
        <fullName evidence="6">MurR/RpiR family transcriptional regulator</fullName>
    </submittedName>
</protein>
<dbReference type="GeneID" id="78126750"/>
<keyword evidence="3" id="KW-0804">Transcription</keyword>
<dbReference type="InterPro" id="IPR046348">
    <property type="entry name" value="SIS_dom_sf"/>
</dbReference>
<dbReference type="InterPro" id="IPR001347">
    <property type="entry name" value="SIS_dom"/>
</dbReference>
<evidence type="ECO:0000259" key="4">
    <source>
        <dbReference type="PROSITE" id="PS51071"/>
    </source>
</evidence>
<dbReference type="EMBL" id="QDAG01000003">
    <property type="protein sequence ID" value="KAE8129151.1"/>
    <property type="molecule type" value="Genomic_DNA"/>
</dbReference>
<evidence type="ECO:0000313" key="7">
    <source>
        <dbReference type="Proteomes" id="UP000325415"/>
    </source>
</evidence>
<accession>A0A5N6S6C5</accession>
<reference evidence="6 7" key="1">
    <citation type="submission" date="2018-04" db="EMBL/GenBank/DDBJ databases">
        <authorList>
            <person name="Eckel V.P."/>
            <person name="Vogel R.F."/>
        </authorList>
    </citation>
    <scope>NUCLEOTIDE SEQUENCE [LARGE SCALE GENOMIC DNA]</scope>
    <source>
        <strain evidence="7">TMW 2.1764</strain>
    </source>
</reference>
<keyword evidence="2" id="KW-0238">DNA-binding</keyword>